<dbReference type="Proteomes" id="UP000799750">
    <property type="component" value="Unassembled WGS sequence"/>
</dbReference>
<protein>
    <recommendedName>
        <fullName evidence="4">NYN domain-containing protein</fullName>
    </recommendedName>
</protein>
<sequence>MPSRAEETTWDFGPALALVDGAEYGDPGDGDEEEEAIEVKRGTLGDFDNLFELLGDSSLPPTESPHTSNEGYITAVEDIGLPQLLTDSASDQSDLESTELLAVYTERLAFATKSFEAFAGKSSAFGGLSTRGPIQESPQKTKWQRKKARRAEQKALLKASAATTLLDPKTPESPRRRRLQVEPPRTPVAPLDYLPVPKSAPPKPSVPLYPSAIQAPKKKANTQALISDLHGHQSLGSTGLLQIEQRPQAIDSFQQETSTHVDRPGPILHSAFLAAHGFKFGIDRHILLASKLRDRFYQDRDWLDAAMQFNVPRDGIHVFVDASNIVIGFYNELKRLLGYPNGLRNEEIHVAFDCLALLMERRRPVSKRVLVGSKPELLAFDIARKIGYETHILDKVLKIRELTEKQKYFKQRELDTKTRRRPIAYGISHDGPFEAFAEPKASQLPQQEQKWVEQGVDELLHLKMMQSLLDASDEPGTIVLATGDAAEAEYSDGFKENVERALRKGWKVELYSWAKNISNEYRKPSFTKQWKFGQFQIFELDEFARELLDC</sequence>
<dbReference type="AlphaFoldDB" id="A0A6A6QU07"/>
<feature type="compositionally biased region" description="Low complexity" evidence="1">
    <location>
        <begin position="156"/>
        <end position="166"/>
    </location>
</feature>
<proteinExistence type="predicted"/>
<evidence type="ECO:0000256" key="1">
    <source>
        <dbReference type="SAM" id="MobiDB-lite"/>
    </source>
</evidence>
<dbReference type="InterPro" id="IPR007681">
    <property type="entry name" value="Mog1"/>
</dbReference>
<dbReference type="OrthoDB" id="5590473at2759"/>
<evidence type="ECO:0000313" key="3">
    <source>
        <dbReference type="Proteomes" id="UP000799750"/>
    </source>
</evidence>
<dbReference type="PANTHER" id="PTHR15837:SF5">
    <property type="entry name" value="NYN DOMAIN-CONTAINING PROTEIN"/>
    <property type="match status" value="1"/>
</dbReference>
<dbReference type="PANTHER" id="PTHR15837">
    <property type="entry name" value="RAN GUANINE NUCLEOTIDE RELEASE FACTOR"/>
    <property type="match status" value="1"/>
</dbReference>
<dbReference type="Gene3D" id="3.40.50.1010">
    <property type="entry name" value="5'-nuclease"/>
    <property type="match status" value="1"/>
</dbReference>
<evidence type="ECO:0008006" key="4">
    <source>
        <dbReference type="Google" id="ProtNLM"/>
    </source>
</evidence>
<dbReference type="GO" id="GO:0006606">
    <property type="term" value="P:protein import into nucleus"/>
    <property type="evidence" value="ECO:0007669"/>
    <property type="project" value="TreeGrafter"/>
</dbReference>
<feature type="region of interest" description="Disordered" evidence="1">
    <location>
        <begin position="126"/>
        <end position="197"/>
    </location>
</feature>
<dbReference type="CDD" id="cd18724">
    <property type="entry name" value="PIN_LabA-like"/>
    <property type="match status" value="1"/>
</dbReference>
<keyword evidence="3" id="KW-1185">Reference proteome</keyword>
<gene>
    <name evidence="2" type="ORF">BU16DRAFT_396324</name>
</gene>
<name>A0A6A6QU07_9PEZI</name>
<feature type="region of interest" description="Disordered" evidence="1">
    <location>
        <begin position="1"/>
        <end position="34"/>
    </location>
</feature>
<dbReference type="EMBL" id="MU004189">
    <property type="protein sequence ID" value="KAF2495666.1"/>
    <property type="molecule type" value="Genomic_DNA"/>
</dbReference>
<organism evidence="2 3">
    <name type="scientific">Lophium mytilinum</name>
    <dbReference type="NCBI Taxonomy" id="390894"/>
    <lineage>
        <taxon>Eukaryota</taxon>
        <taxon>Fungi</taxon>
        <taxon>Dikarya</taxon>
        <taxon>Ascomycota</taxon>
        <taxon>Pezizomycotina</taxon>
        <taxon>Dothideomycetes</taxon>
        <taxon>Pleosporomycetidae</taxon>
        <taxon>Mytilinidiales</taxon>
        <taxon>Mytilinidiaceae</taxon>
        <taxon>Lophium</taxon>
    </lineage>
</organism>
<dbReference type="GO" id="GO:0005085">
    <property type="term" value="F:guanyl-nucleotide exchange factor activity"/>
    <property type="evidence" value="ECO:0007669"/>
    <property type="project" value="TreeGrafter"/>
</dbReference>
<accession>A0A6A6QU07</accession>
<dbReference type="GO" id="GO:0005634">
    <property type="term" value="C:nucleus"/>
    <property type="evidence" value="ECO:0007669"/>
    <property type="project" value="TreeGrafter"/>
</dbReference>
<evidence type="ECO:0000313" key="2">
    <source>
        <dbReference type="EMBL" id="KAF2495666.1"/>
    </source>
</evidence>
<dbReference type="GO" id="GO:0031267">
    <property type="term" value="F:small GTPase binding"/>
    <property type="evidence" value="ECO:0007669"/>
    <property type="project" value="TreeGrafter"/>
</dbReference>
<reference evidence="2" key="1">
    <citation type="journal article" date="2020" name="Stud. Mycol.">
        <title>101 Dothideomycetes genomes: a test case for predicting lifestyles and emergence of pathogens.</title>
        <authorList>
            <person name="Haridas S."/>
            <person name="Albert R."/>
            <person name="Binder M."/>
            <person name="Bloem J."/>
            <person name="Labutti K."/>
            <person name="Salamov A."/>
            <person name="Andreopoulos B."/>
            <person name="Baker S."/>
            <person name="Barry K."/>
            <person name="Bills G."/>
            <person name="Bluhm B."/>
            <person name="Cannon C."/>
            <person name="Castanera R."/>
            <person name="Culley D."/>
            <person name="Daum C."/>
            <person name="Ezra D."/>
            <person name="Gonzalez J."/>
            <person name="Henrissat B."/>
            <person name="Kuo A."/>
            <person name="Liang C."/>
            <person name="Lipzen A."/>
            <person name="Lutzoni F."/>
            <person name="Magnuson J."/>
            <person name="Mondo S."/>
            <person name="Nolan M."/>
            <person name="Ohm R."/>
            <person name="Pangilinan J."/>
            <person name="Park H.-J."/>
            <person name="Ramirez L."/>
            <person name="Alfaro M."/>
            <person name="Sun H."/>
            <person name="Tritt A."/>
            <person name="Yoshinaga Y."/>
            <person name="Zwiers L.-H."/>
            <person name="Turgeon B."/>
            <person name="Goodwin S."/>
            <person name="Spatafora J."/>
            <person name="Crous P."/>
            <person name="Grigoriev I."/>
        </authorList>
    </citation>
    <scope>NUCLEOTIDE SEQUENCE</scope>
    <source>
        <strain evidence="2">CBS 269.34</strain>
    </source>
</reference>